<dbReference type="Gene3D" id="3.40.30.10">
    <property type="entry name" value="Glutaredoxin"/>
    <property type="match status" value="1"/>
</dbReference>
<evidence type="ECO:0000256" key="3">
    <source>
        <dbReference type="ARBA" id="ARBA00023002"/>
    </source>
</evidence>
<keyword evidence="6" id="KW-1185">Reference proteome</keyword>
<evidence type="ECO:0000313" key="6">
    <source>
        <dbReference type="Proteomes" id="UP001054811"/>
    </source>
</evidence>
<dbReference type="GO" id="GO:0004601">
    <property type="term" value="F:peroxidase activity"/>
    <property type="evidence" value="ECO:0007669"/>
    <property type="project" value="UniProtKB-KW"/>
</dbReference>
<proteinExistence type="inferred from homology"/>
<evidence type="ECO:0000256" key="2">
    <source>
        <dbReference type="ARBA" id="ARBA00022559"/>
    </source>
</evidence>
<reference evidence="5" key="1">
    <citation type="submission" date="2022-01" db="EMBL/GenBank/DDBJ databases">
        <title>Microbacterium eymi and Microbacterium rhizovicinus sp. nov., isolated from the rhizospheric soil of Elymus tsukushiensis, a plant native to the Dokdo Islands, Republic of Korea.</title>
        <authorList>
            <person name="Hwang Y.J."/>
        </authorList>
    </citation>
    <scope>NUCLEOTIDE SEQUENCE</scope>
    <source>
        <strain evidence="5">KUDC0405</strain>
    </source>
</reference>
<dbReference type="PANTHER" id="PTHR11592">
    <property type="entry name" value="GLUTATHIONE PEROXIDASE"/>
    <property type="match status" value="1"/>
</dbReference>
<dbReference type="Proteomes" id="UP001054811">
    <property type="component" value="Chromosome"/>
</dbReference>
<dbReference type="PROSITE" id="PS51355">
    <property type="entry name" value="GLUTATHIONE_PEROXID_3"/>
    <property type="match status" value="1"/>
</dbReference>
<dbReference type="SUPFAM" id="SSF52833">
    <property type="entry name" value="Thioredoxin-like"/>
    <property type="match status" value="1"/>
</dbReference>
<keyword evidence="3 4" id="KW-0560">Oxidoreductase</keyword>
<gene>
    <name evidence="5" type="ORF">L2X98_34865</name>
</gene>
<dbReference type="InterPro" id="IPR029760">
    <property type="entry name" value="GPX_CS"/>
</dbReference>
<accession>A0ABY5NJN8</accession>
<dbReference type="CDD" id="cd00340">
    <property type="entry name" value="GSH_Peroxidase"/>
    <property type="match status" value="1"/>
</dbReference>
<dbReference type="PANTHER" id="PTHR11592:SF78">
    <property type="entry name" value="GLUTATHIONE PEROXIDASE"/>
    <property type="match status" value="1"/>
</dbReference>
<evidence type="ECO:0000256" key="1">
    <source>
        <dbReference type="ARBA" id="ARBA00006926"/>
    </source>
</evidence>
<dbReference type="InterPro" id="IPR000889">
    <property type="entry name" value="Glutathione_peroxidase"/>
</dbReference>
<name>A0ABY5NJN8_9MICO</name>
<keyword evidence="2 4" id="KW-0575">Peroxidase</keyword>
<organism evidence="5 6">
    <name type="scientific">Microbacterium elymi</name>
    <dbReference type="NCBI Taxonomy" id="2909587"/>
    <lineage>
        <taxon>Bacteria</taxon>
        <taxon>Bacillati</taxon>
        <taxon>Actinomycetota</taxon>
        <taxon>Actinomycetes</taxon>
        <taxon>Micrococcales</taxon>
        <taxon>Microbacteriaceae</taxon>
        <taxon>Microbacterium</taxon>
    </lineage>
</organism>
<comment type="similarity">
    <text evidence="1 4">Belongs to the glutathione peroxidase family.</text>
</comment>
<dbReference type="EMBL" id="CP091139">
    <property type="protein sequence ID" value="UUT35339.1"/>
    <property type="molecule type" value="Genomic_DNA"/>
</dbReference>
<dbReference type="PROSITE" id="PS00763">
    <property type="entry name" value="GLUTATHIONE_PEROXID_2"/>
    <property type="match status" value="1"/>
</dbReference>
<evidence type="ECO:0000313" key="5">
    <source>
        <dbReference type="EMBL" id="UUT35339.1"/>
    </source>
</evidence>
<dbReference type="PIRSF" id="PIRSF000303">
    <property type="entry name" value="Glutathion_perox"/>
    <property type="match status" value="1"/>
</dbReference>
<dbReference type="InterPro" id="IPR036249">
    <property type="entry name" value="Thioredoxin-like_sf"/>
</dbReference>
<evidence type="ECO:0000256" key="4">
    <source>
        <dbReference type="RuleBase" id="RU000499"/>
    </source>
</evidence>
<dbReference type="Pfam" id="PF00255">
    <property type="entry name" value="GSHPx"/>
    <property type="match status" value="1"/>
</dbReference>
<sequence>MTDLHDIPFQTADGGTATLGDFDSPVLMIVNVASRCGFTPQYEQLEKLQQTYGDRGFSVLGFPCNQFKNQEPGTIDEIVDYCTTTWGVTFPVLDKVEVNGSGAAPLYQALTQTADAAGTAGPVAWNFEKFVLTPTGQVHRFRSATVPDDPAVVELIEANLPA</sequence>
<protein>
    <recommendedName>
        <fullName evidence="4">Glutathione peroxidase</fullName>
    </recommendedName>
</protein>
<dbReference type="PRINTS" id="PR01011">
    <property type="entry name" value="GLUTPROXDASE"/>
</dbReference>
<dbReference type="RefSeq" id="WP_259611917.1">
    <property type="nucleotide sequence ID" value="NZ_CP091139.2"/>
</dbReference>